<dbReference type="RefSeq" id="WP_155463053.1">
    <property type="nucleotide sequence ID" value="NZ_WNKY01000006.1"/>
</dbReference>
<protein>
    <recommendedName>
        <fullName evidence="2">DUF6701 domain-containing protein</fullName>
    </recommendedName>
</protein>
<dbReference type="EMBL" id="WNKY01000006">
    <property type="protein sequence ID" value="MTV37578.1"/>
    <property type="molecule type" value="Genomic_DNA"/>
</dbReference>
<evidence type="ECO:0000256" key="1">
    <source>
        <dbReference type="SAM" id="SignalP"/>
    </source>
</evidence>
<evidence type="ECO:0000313" key="4">
    <source>
        <dbReference type="Proteomes" id="UP000475582"/>
    </source>
</evidence>
<accession>A0A6L6PEU5</accession>
<dbReference type="Pfam" id="PF20419">
    <property type="entry name" value="DUF6701"/>
    <property type="match status" value="1"/>
</dbReference>
<name>A0A6L6PEU5_9BURK</name>
<feature type="chain" id="PRO_5026761731" description="DUF6701 domain-containing protein" evidence="1">
    <location>
        <begin position="23"/>
        <end position="1063"/>
    </location>
</feature>
<reference evidence="3 4" key="1">
    <citation type="submission" date="2019-11" db="EMBL/GenBank/DDBJ databases">
        <title>Type strains purchased from KCTC, JCM and DSMZ.</title>
        <authorList>
            <person name="Lu H."/>
        </authorList>
    </citation>
    <scope>NUCLEOTIDE SEQUENCE [LARGE SCALE GENOMIC DNA]</scope>
    <source>
        <strain evidence="3 4">KCTC 22382</strain>
    </source>
</reference>
<evidence type="ECO:0000259" key="2">
    <source>
        <dbReference type="Pfam" id="PF20419"/>
    </source>
</evidence>
<sequence length="1063" mass="105909">MNFKSVWLIVLTMLMAIAHASAANVNFNGGAVASCTLSGSTYSCTGGLSMGATDVVVIASGYTVVMTSFAPSYNQGLTISGTGALQTSGNLDLSGINPANISTGGATLTAGGSFTLGSSTTINGSVVAASINTNSGDTITGSVTVSGLADLGSAIKINGNLNAGSVKTNSPGTISGSITANTTIAIGSGVTVGGNISGTTITTNSPVTLKGNVTASTSFTLASGSTVTGNISAPTVTLNASSSTVTGSISATGALDIGSGNTVNGAVGAGSLTMRASGATINGATTISGDVDMGSGTVINGDLSARNVTTHASGAVINGNAAVNAIYIDWGDSVTKTITCTGPGAVGCSCVTRADSNYHPICGAAPPAVPHHFQINHGGTGLTCQPQTVTVTACANAACTAPNFTSNVDVTLLPGGKTFTITGGVNSAASVQSKDAGTFALSASATGVSNASTCLNSGSGSGAACDMTFSGTGLTVTGSNHISMASGALVTIQALTSSSSAPSCIPLVSNQTVNIDMACSYQNPASGSAQVGIGAKSASCGANAYGGTVSVPFTFDANGLASAALQYADVGKVGLKATYTTSSLSATGSGDFIAAPDKFLIKAVSAAASIGTAVPAKAPADIFARAGEAFTLTVTAVNRSGNPTPNFGKESTASRVKFTPSINNPAEVPVPSGTGSSGNLWYDAIALTFNGGIGSTSASFDNVGYLKLTAALDDGGSAAMPYYLGVPLSAFQTSGTQFVSRFIPDHFDTALMTADEIKKVATNTHLSCASLGDSINPCKYTGAGDTFVHSRQAFFVKVLAYNRAGALTTNYFGTLAKVIGITAMSGKGGDTPVNAASDAITWSRGNNAVRFTFPTDTSTGFVPGIGLLTIPAPGDSANLPAFKFAQAYPDKDVLPATIYLRATDEDGVSSKRTVAADSVEAPLVVVSGRLMVANGYGSPRSALPVNVTAQYYLPAGYVFNPLASGSGIDKVSSYIKFSNCQKKVSTDSCPSALTDSNAVLTVTNGIGKFMLAAPVPVTGVVSTDIRLIDTSGVDLIPFLPSTSGRETFGLYRSGPVIYTREVF</sequence>
<dbReference type="Proteomes" id="UP000475582">
    <property type="component" value="Unassembled WGS sequence"/>
</dbReference>
<dbReference type="PROSITE" id="PS51257">
    <property type="entry name" value="PROKAR_LIPOPROTEIN"/>
    <property type="match status" value="1"/>
</dbReference>
<dbReference type="InterPro" id="IPR046524">
    <property type="entry name" value="DUF6701"/>
</dbReference>
<gene>
    <name evidence="3" type="ORF">GM676_08270</name>
</gene>
<organism evidence="3 4">
    <name type="scientific">Duganella radicis</name>
    <dbReference type="NCBI Taxonomy" id="551988"/>
    <lineage>
        <taxon>Bacteria</taxon>
        <taxon>Pseudomonadati</taxon>
        <taxon>Pseudomonadota</taxon>
        <taxon>Betaproteobacteria</taxon>
        <taxon>Burkholderiales</taxon>
        <taxon>Oxalobacteraceae</taxon>
        <taxon>Telluria group</taxon>
        <taxon>Duganella</taxon>
    </lineage>
</organism>
<feature type="signal peptide" evidence="1">
    <location>
        <begin position="1"/>
        <end position="22"/>
    </location>
</feature>
<dbReference type="OrthoDB" id="9790247at2"/>
<keyword evidence="1" id="KW-0732">Signal</keyword>
<dbReference type="AlphaFoldDB" id="A0A6L6PEU5"/>
<feature type="domain" description="DUF6701" evidence="2">
    <location>
        <begin position="454"/>
        <end position="1062"/>
    </location>
</feature>
<comment type="caution">
    <text evidence="3">The sequence shown here is derived from an EMBL/GenBank/DDBJ whole genome shotgun (WGS) entry which is preliminary data.</text>
</comment>
<keyword evidence="4" id="KW-1185">Reference proteome</keyword>
<proteinExistence type="predicted"/>
<evidence type="ECO:0000313" key="3">
    <source>
        <dbReference type="EMBL" id="MTV37578.1"/>
    </source>
</evidence>